<evidence type="ECO:0000313" key="1">
    <source>
        <dbReference type="EMBL" id="ELS55924.1"/>
    </source>
</evidence>
<dbReference type="Proteomes" id="UP000011205">
    <property type="component" value="Unassembled WGS sequence"/>
</dbReference>
<sequence length="40" mass="4732">MRLDEILHIRLDRSKTRRDLSHAAIRCVEQLQARHLPLLG</sequence>
<organism evidence="1 2">
    <name type="scientific">Streptomyces viridochromogenes Tue57</name>
    <dbReference type="NCBI Taxonomy" id="1160705"/>
    <lineage>
        <taxon>Bacteria</taxon>
        <taxon>Bacillati</taxon>
        <taxon>Actinomycetota</taxon>
        <taxon>Actinomycetes</taxon>
        <taxon>Kitasatosporales</taxon>
        <taxon>Streptomycetaceae</taxon>
        <taxon>Streptomyces</taxon>
    </lineage>
</organism>
<proteinExistence type="predicted"/>
<protein>
    <submittedName>
        <fullName evidence="1">Uncharacterized protein</fullName>
    </submittedName>
</protein>
<dbReference type="EMBL" id="AMLP01000102">
    <property type="protein sequence ID" value="ELS55924.1"/>
    <property type="molecule type" value="Genomic_DNA"/>
</dbReference>
<dbReference type="AlphaFoldDB" id="L8PI65"/>
<accession>L8PI65</accession>
<name>L8PI65_STRVR</name>
<dbReference type="PATRIC" id="fig|1160705.3.peg.3244"/>
<evidence type="ECO:0000313" key="2">
    <source>
        <dbReference type="Proteomes" id="UP000011205"/>
    </source>
</evidence>
<gene>
    <name evidence="1" type="ORF">STVIR_3269</name>
</gene>
<comment type="caution">
    <text evidence="1">The sequence shown here is derived from an EMBL/GenBank/DDBJ whole genome shotgun (WGS) entry which is preliminary data.</text>
</comment>
<reference evidence="1 2" key="1">
    <citation type="journal article" date="2013" name="Genome Announc.">
        <title>Draft Genome Sequence of Streptomyces viridochromogenes Strain Tu57, Producer of Avilamycin.</title>
        <authorList>
            <person name="Gruning B.A."/>
            <person name="Erxleben A."/>
            <person name="Hahnlein A."/>
            <person name="Gunther S."/>
        </authorList>
    </citation>
    <scope>NUCLEOTIDE SEQUENCE [LARGE SCALE GENOMIC DNA]</scope>
    <source>
        <strain evidence="1 2">Tue57</strain>
    </source>
</reference>